<dbReference type="Pfam" id="PF12247">
    <property type="entry name" value="MKT1_N"/>
    <property type="match status" value="1"/>
</dbReference>
<name>A0ABR3Z3T8_9PEZI</name>
<evidence type="ECO:0000313" key="6">
    <source>
        <dbReference type="Proteomes" id="UP001583186"/>
    </source>
</evidence>
<sequence length="735" mass="82312">MPSATLTDDPFVGQQLKTYDVSLLEDTAIAVDATYFIKQMLDHSPSHEPLMCALAGLTGIHMHLENELNQWKAHKVTPLFIFEGLPVIGQDEVTIQSGLQDIQRTNAAWDLYFAGSASEAVAAFGATGSTFRPQSLYPLLQRLLRKRKLHFLVTPYNASAQMAYFEMIDSDQCGGIMGSPELLLYPIRDSILTAIDWNQKRVHSLSKKQLIRSLGVSESLFIDALLMTGTSFLPGFPPLRDVTITPRPPSVADATNMLRTAEKNVASLCASFNDLLQAQDPQWLDKFRKARMAVDHFIYIAESGDISVHDFDRLTSDNHEYLGFQLPAELFHYLNKGMISPRVLSWIAYCQVAILPTLDGYVADEYKKLVTEQLVSYYETSLSLIANRINRGINFRQINLKVWYDNKFSLKLKHRTEDNDSVARIAAWNVTAESIEKHFFPKKSSSGSIAFELAAVNNKDFVAETLKAHKIKETESGDVIVSLTLWKLLTLRGYIDSKTLELTKWGVALSKTFAALEPVVKKQPELTSSLHAAALLAYDLVRLDLLNAKNQHAELQGYPANGTVEDRDAAVLISRTATLLQLRQDTSGYTGPLSKSLLAFHTLTTTVGEANRAIVESLLALTFMSNQAKRERVDYWDIGHRLPFVEFPDAALGIAVKTFLDESLEDKTPEDKEARKKAFPAKFVPHATHPFEDFDVAFGLVEAVYAGLQTLGESDLKPETKAEWERANKYLQRRK</sequence>
<dbReference type="InterPro" id="IPR006084">
    <property type="entry name" value="XPG/Rad2"/>
</dbReference>
<accession>A0ABR3Z3T8</accession>
<evidence type="ECO:0008006" key="7">
    <source>
        <dbReference type="Google" id="ProtNLM"/>
    </source>
</evidence>
<dbReference type="InterPro" id="IPR022040">
    <property type="entry name" value="MKT1_N"/>
</dbReference>
<proteinExistence type="inferred from homology"/>
<evidence type="ECO:0000256" key="2">
    <source>
        <dbReference type="ARBA" id="ARBA00024023"/>
    </source>
</evidence>
<gene>
    <name evidence="5" type="ORF">Sste5346_005725</name>
</gene>
<evidence type="ECO:0000259" key="3">
    <source>
        <dbReference type="Pfam" id="PF12246"/>
    </source>
</evidence>
<organism evidence="5 6">
    <name type="scientific">Sporothrix stenoceras</name>
    <dbReference type="NCBI Taxonomy" id="5173"/>
    <lineage>
        <taxon>Eukaryota</taxon>
        <taxon>Fungi</taxon>
        <taxon>Dikarya</taxon>
        <taxon>Ascomycota</taxon>
        <taxon>Pezizomycotina</taxon>
        <taxon>Sordariomycetes</taxon>
        <taxon>Sordariomycetidae</taxon>
        <taxon>Ophiostomatales</taxon>
        <taxon>Ophiostomataceae</taxon>
        <taxon>Sporothrix</taxon>
    </lineage>
</organism>
<dbReference type="InterPro" id="IPR029060">
    <property type="entry name" value="PIN-like_dom_sf"/>
</dbReference>
<protein>
    <recommendedName>
        <fullName evidence="7">Xpg i-region protein</fullName>
    </recommendedName>
</protein>
<keyword evidence="6" id="KW-1185">Reference proteome</keyword>
<dbReference type="CDD" id="cd09902">
    <property type="entry name" value="H3TH_MKT1"/>
    <property type="match status" value="1"/>
</dbReference>
<evidence type="ECO:0000256" key="1">
    <source>
        <dbReference type="ARBA" id="ARBA00022845"/>
    </source>
</evidence>
<dbReference type="Proteomes" id="UP001583186">
    <property type="component" value="Unassembled WGS sequence"/>
</dbReference>
<keyword evidence="1" id="KW-0810">Translation regulation</keyword>
<dbReference type="InterPro" id="IPR022039">
    <property type="entry name" value="MKT1_C"/>
</dbReference>
<dbReference type="CDD" id="cd09858">
    <property type="entry name" value="PIN_MKT1"/>
    <property type="match status" value="1"/>
</dbReference>
<dbReference type="PANTHER" id="PTHR11081:SF32">
    <property type="entry name" value="POST-TRANSCRIPTIONAL REGULATOR MKT1"/>
    <property type="match status" value="1"/>
</dbReference>
<comment type="similarity">
    <text evidence="2">Belongs to the XPG/RAD2 endonuclease family.</text>
</comment>
<evidence type="ECO:0000259" key="4">
    <source>
        <dbReference type="Pfam" id="PF12247"/>
    </source>
</evidence>
<evidence type="ECO:0000313" key="5">
    <source>
        <dbReference type="EMBL" id="KAL1894750.1"/>
    </source>
</evidence>
<dbReference type="SUPFAM" id="SSF88723">
    <property type="entry name" value="PIN domain-like"/>
    <property type="match status" value="1"/>
</dbReference>
<dbReference type="Pfam" id="PF12246">
    <property type="entry name" value="MKT1_C"/>
    <property type="match status" value="1"/>
</dbReference>
<comment type="caution">
    <text evidence="5">The sequence shown here is derived from an EMBL/GenBank/DDBJ whole genome shotgun (WGS) entry which is preliminary data.</text>
</comment>
<dbReference type="InterPro" id="IPR037314">
    <property type="entry name" value="MKT1_H3TH"/>
</dbReference>
<feature type="domain" description="Post-transcriptional regulator MKT1 C-terminal" evidence="3">
    <location>
        <begin position="488"/>
        <end position="732"/>
    </location>
</feature>
<feature type="domain" description="Post-transcriptional regulator MKT1 N-terminal" evidence="4">
    <location>
        <begin position="316"/>
        <end position="404"/>
    </location>
</feature>
<dbReference type="PANTHER" id="PTHR11081">
    <property type="entry name" value="FLAP ENDONUCLEASE FAMILY MEMBER"/>
    <property type="match status" value="1"/>
</dbReference>
<dbReference type="Gene3D" id="3.40.50.1010">
    <property type="entry name" value="5'-nuclease"/>
    <property type="match status" value="1"/>
</dbReference>
<reference evidence="5 6" key="1">
    <citation type="journal article" date="2024" name="IMA Fungus">
        <title>IMA Genome - F19 : A genome assembly and annotation guide to empower mycologists, including annotated draft genome sequences of Ceratocystis pirilliformis, Diaporthe australafricana, Fusarium ophioides, Paecilomyces lecythidis, and Sporothrix stenoceras.</title>
        <authorList>
            <person name="Aylward J."/>
            <person name="Wilson A.M."/>
            <person name="Visagie C.M."/>
            <person name="Spraker J."/>
            <person name="Barnes I."/>
            <person name="Buitendag C."/>
            <person name="Ceriani C."/>
            <person name="Del Mar Angel L."/>
            <person name="du Plessis D."/>
            <person name="Fuchs T."/>
            <person name="Gasser K."/>
            <person name="Kramer D."/>
            <person name="Li W."/>
            <person name="Munsamy K."/>
            <person name="Piso A."/>
            <person name="Price J.L."/>
            <person name="Sonnekus B."/>
            <person name="Thomas C."/>
            <person name="van der Nest A."/>
            <person name="van Dijk A."/>
            <person name="van Heerden A."/>
            <person name="van Vuuren N."/>
            <person name="Yilmaz N."/>
            <person name="Duong T.A."/>
            <person name="van der Merwe N.A."/>
            <person name="Wingfield M.J."/>
            <person name="Wingfield B.D."/>
        </authorList>
    </citation>
    <scope>NUCLEOTIDE SEQUENCE [LARGE SCALE GENOMIC DNA]</scope>
    <source>
        <strain evidence="5 6">CMW 5346</strain>
    </source>
</reference>
<dbReference type="EMBL" id="JAWCUI010000031">
    <property type="protein sequence ID" value="KAL1894750.1"/>
    <property type="molecule type" value="Genomic_DNA"/>
</dbReference>